<dbReference type="GO" id="GO:0017004">
    <property type="term" value="P:cytochrome complex assembly"/>
    <property type="evidence" value="ECO:0007669"/>
    <property type="project" value="UniProtKB-KW"/>
</dbReference>
<keyword evidence="9" id="KW-1185">Reference proteome</keyword>
<dbReference type="InParanoid" id="Q748X1"/>
<dbReference type="AlphaFoldDB" id="Q748X1"/>
<feature type="transmembrane region" description="Helical" evidence="6">
    <location>
        <begin position="218"/>
        <end position="235"/>
    </location>
</feature>
<dbReference type="GO" id="GO:0020037">
    <property type="term" value="F:heme binding"/>
    <property type="evidence" value="ECO:0007669"/>
    <property type="project" value="InterPro"/>
</dbReference>
<feature type="transmembrane region" description="Helical" evidence="6">
    <location>
        <begin position="182"/>
        <end position="206"/>
    </location>
</feature>
<evidence type="ECO:0000256" key="1">
    <source>
        <dbReference type="ARBA" id="ARBA00004141"/>
    </source>
</evidence>
<feature type="transmembrane region" description="Helical" evidence="6">
    <location>
        <begin position="139"/>
        <end position="161"/>
    </location>
</feature>
<evidence type="ECO:0000259" key="7">
    <source>
        <dbReference type="Pfam" id="PF01578"/>
    </source>
</evidence>
<feature type="transmembrane region" description="Helical" evidence="6">
    <location>
        <begin position="76"/>
        <end position="94"/>
    </location>
</feature>
<reference evidence="8 9" key="1">
    <citation type="journal article" date="2003" name="Science">
        <title>Genome of Geobacter sulfurreducens: metal reduction in subsurface environments.</title>
        <authorList>
            <person name="Methe B.A."/>
            <person name="Nelson K.E."/>
            <person name="Eisen J.A."/>
            <person name="Paulsen I.T."/>
            <person name="Nelson W."/>
            <person name="Heidelberg J.F."/>
            <person name="Wu D."/>
            <person name="Wu M."/>
            <person name="Ward N."/>
            <person name="Beanan M.J."/>
            <person name="Dodson R.J."/>
            <person name="Madupu R."/>
            <person name="Brinkac L.M."/>
            <person name="Daugherty S.C."/>
            <person name="DeBoy R.T."/>
            <person name="Durkin A.S."/>
            <person name="Gwinn M."/>
            <person name="Kolonay J.F."/>
            <person name="Sullivan S.A."/>
            <person name="Haft D.H."/>
            <person name="Selengut J."/>
            <person name="Davidsen T.M."/>
            <person name="Zafar N."/>
            <person name="White O."/>
            <person name="Tran B."/>
            <person name="Romero C."/>
            <person name="Forberger H.A."/>
            <person name="Weidman J."/>
            <person name="Khouri H."/>
            <person name="Feldblyum T.V."/>
            <person name="Utterback T.R."/>
            <person name="Van Aken S.E."/>
            <person name="Lovley D.R."/>
            <person name="Fraser C.M."/>
        </authorList>
    </citation>
    <scope>NUCLEOTIDE SEQUENCE [LARGE SCALE GENOMIC DNA]</scope>
    <source>
        <strain evidence="9">ATCC 51573 / DSM 12127 / PCA</strain>
    </source>
</reference>
<dbReference type="EMBL" id="AE017180">
    <property type="protein sequence ID" value="AAR36272.1"/>
    <property type="molecule type" value="Genomic_DNA"/>
</dbReference>
<dbReference type="RefSeq" id="WP_010943509.1">
    <property type="nucleotide sequence ID" value="NC_002939.5"/>
</dbReference>
<dbReference type="PATRIC" id="fig|243231.5.peg.2908"/>
<evidence type="ECO:0000313" key="8">
    <source>
        <dbReference type="EMBL" id="AAR36272.1"/>
    </source>
</evidence>
<dbReference type="EnsemblBacteria" id="AAR36272">
    <property type="protein sequence ID" value="AAR36272"/>
    <property type="gene ID" value="GSU2880"/>
</dbReference>
<evidence type="ECO:0000256" key="4">
    <source>
        <dbReference type="ARBA" id="ARBA00022989"/>
    </source>
</evidence>
<dbReference type="Pfam" id="PF01578">
    <property type="entry name" value="Cytochrom_C_asm"/>
    <property type="match status" value="1"/>
</dbReference>
<dbReference type="PANTHER" id="PTHR30071">
    <property type="entry name" value="HEME EXPORTER PROTEIN C"/>
    <property type="match status" value="1"/>
</dbReference>
<proteinExistence type="predicted"/>
<organism evidence="8 9">
    <name type="scientific">Geobacter sulfurreducens (strain ATCC 51573 / DSM 12127 / PCA)</name>
    <dbReference type="NCBI Taxonomy" id="243231"/>
    <lineage>
        <taxon>Bacteria</taxon>
        <taxon>Pseudomonadati</taxon>
        <taxon>Thermodesulfobacteriota</taxon>
        <taxon>Desulfuromonadia</taxon>
        <taxon>Geobacterales</taxon>
        <taxon>Geobacteraceae</taxon>
        <taxon>Geobacter</taxon>
    </lineage>
</organism>
<dbReference type="STRING" id="243231.GSU2880"/>
<dbReference type="Proteomes" id="UP000000577">
    <property type="component" value="Chromosome"/>
</dbReference>
<protein>
    <submittedName>
        <fullName evidence="8">ResC/HemX-like cytochrome c biogenesis membrane protein</fullName>
    </submittedName>
</protein>
<gene>
    <name evidence="8" type="ordered locus">GSU2880</name>
</gene>
<feature type="domain" description="Cytochrome c assembly protein" evidence="7">
    <location>
        <begin position="82"/>
        <end position="271"/>
    </location>
</feature>
<dbReference type="InterPro" id="IPR045062">
    <property type="entry name" value="Cyt_c_biogenesis_CcsA/CcmC"/>
</dbReference>
<sequence>MTPTPSFAAYVGAHWAAVVIYVIATVVNVYGLLFRSEPAERWSYRLISVGWMIHSVVIAYWWWVTGHGPYLSRNEVLSSDAWIALTVFMCFQRLYPRVRPASIVVFPSVFLMIALGLFFDVQIRTLPPTFSGIWLVIHIAFYKIALGTILIALACSIFLVLKKRTPFAWLQRLPDLESLDLHAYRFAGFGFIIWAIAMLAGSIWAYKSWGRFWGWDPVENWSLITWILFGIHLHLRRFFRWSGERAALFYVVCFIFSLVALFYTSHMDTSIHMEYFR</sequence>
<evidence type="ECO:0000313" key="9">
    <source>
        <dbReference type="Proteomes" id="UP000000577"/>
    </source>
</evidence>
<reference evidence="8 9" key="2">
    <citation type="journal article" date="2012" name="BMC Genomics">
        <title>Comparative genomic analysis of Geobacter sulfurreducens KN400, a strain with enhanced capacity for extracellular electron transfer and electricity production.</title>
        <authorList>
            <person name="Butler J.E."/>
            <person name="Young N.D."/>
            <person name="Aklujkar M."/>
            <person name="Lovley D.R."/>
        </authorList>
    </citation>
    <scope>NUCLEOTIDE SEQUENCE [LARGE SCALE GENOMIC DNA]</scope>
    <source>
        <strain evidence="9">ATCC 51573 / DSM 12127 / PCA</strain>
    </source>
</reference>
<evidence type="ECO:0000256" key="5">
    <source>
        <dbReference type="ARBA" id="ARBA00023136"/>
    </source>
</evidence>
<feature type="transmembrane region" description="Helical" evidence="6">
    <location>
        <begin position="247"/>
        <end position="265"/>
    </location>
</feature>
<keyword evidence="2 6" id="KW-0812">Transmembrane</keyword>
<evidence type="ECO:0000256" key="3">
    <source>
        <dbReference type="ARBA" id="ARBA00022748"/>
    </source>
</evidence>
<feature type="transmembrane region" description="Helical" evidence="6">
    <location>
        <begin position="46"/>
        <end position="64"/>
    </location>
</feature>
<dbReference type="FunCoup" id="Q748X1">
    <property type="interactions" value="46"/>
</dbReference>
<name>Q748X1_GEOSL</name>
<dbReference type="PANTHER" id="PTHR30071:SF1">
    <property type="entry name" value="CYTOCHROME B_B6 PROTEIN-RELATED"/>
    <property type="match status" value="1"/>
</dbReference>
<keyword evidence="5 6" id="KW-0472">Membrane</keyword>
<feature type="transmembrane region" description="Helical" evidence="6">
    <location>
        <begin position="101"/>
        <end position="119"/>
    </location>
</feature>
<comment type="subcellular location">
    <subcellularLocation>
        <location evidence="1">Membrane</location>
        <topology evidence="1">Multi-pass membrane protein</topology>
    </subcellularLocation>
</comment>
<dbReference type="KEGG" id="gsu:GSU2880"/>
<accession>Q748X1</accession>
<dbReference type="HOGENOM" id="CLU_049710_2_2_7"/>
<evidence type="ECO:0000256" key="6">
    <source>
        <dbReference type="SAM" id="Phobius"/>
    </source>
</evidence>
<dbReference type="GO" id="GO:0005886">
    <property type="term" value="C:plasma membrane"/>
    <property type="evidence" value="ECO:0000318"/>
    <property type="project" value="GO_Central"/>
</dbReference>
<keyword evidence="4 6" id="KW-1133">Transmembrane helix</keyword>
<keyword evidence="3" id="KW-0201">Cytochrome c-type biogenesis</keyword>
<dbReference type="InterPro" id="IPR002541">
    <property type="entry name" value="Cyt_c_assembly"/>
</dbReference>
<feature type="transmembrane region" description="Helical" evidence="6">
    <location>
        <begin position="12"/>
        <end position="34"/>
    </location>
</feature>
<dbReference type="eggNOG" id="COG0755">
    <property type="taxonomic scope" value="Bacteria"/>
</dbReference>
<evidence type="ECO:0000256" key="2">
    <source>
        <dbReference type="ARBA" id="ARBA00022692"/>
    </source>
</evidence>
<dbReference type="OrthoDB" id="9778550at2"/>